<dbReference type="PATRIC" id="fig|748449.3.peg.1523"/>
<dbReference type="STRING" id="748449.Halha_1572"/>
<evidence type="ECO:0000313" key="8">
    <source>
        <dbReference type="EMBL" id="AGB41510.1"/>
    </source>
</evidence>
<sequence>MEAKEIAGTIDHTILSADATVEDIKEKCQEAIKYQFASVCINPNYVVLAAEELKGSSVKVCTVIGFPLGNTLSEVKAYEAKQAVENGAQEVDMVINLGALKSGAWDLVKEDIKAVVKAAGQAIIKVIIETCYLTEDEKKKACQTAKEAGADFVKTSTGFGTGGATASDVRLMREVVGQDMRVKASGGIRNKEAVEKMIEAGATRIGASSGVKIIRGQEAISDY</sequence>
<evidence type="ECO:0000256" key="3">
    <source>
        <dbReference type="ARBA" id="ARBA00023239"/>
    </source>
</evidence>
<organism evidence="8 9">
    <name type="scientific">Halobacteroides halobius (strain ATCC 35273 / DSM 5150 / MD-1)</name>
    <dbReference type="NCBI Taxonomy" id="748449"/>
    <lineage>
        <taxon>Bacteria</taxon>
        <taxon>Bacillati</taxon>
        <taxon>Bacillota</taxon>
        <taxon>Clostridia</taxon>
        <taxon>Halanaerobiales</taxon>
        <taxon>Halobacteroidaceae</taxon>
        <taxon>Halobacteroides</taxon>
    </lineage>
</organism>
<dbReference type="RefSeq" id="WP_015327228.1">
    <property type="nucleotide sequence ID" value="NC_019978.1"/>
</dbReference>
<dbReference type="Proteomes" id="UP000010880">
    <property type="component" value="Chromosome"/>
</dbReference>
<comment type="similarity">
    <text evidence="1 7">Belongs to the DeoC/FbaB aldolase family. DeoC type 1 subfamily.</text>
</comment>
<dbReference type="EC" id="4.1.2.4" evidence="7"/>
<evidence type="ECO:0000256" key="1">
    <source>
        <dbReference type="ARBA" id="ARBA00010936"/>
    </source>
</evidence>
<evidence type="ECO:0000256" key="7">
    <source>
        <dbReference type="HAMAP-Rule" id="MF_00114"/>
    </source>
</evidence>
<dbReference type="InterPro" id="IPR002915">
    <property type="entry name" value="DeoC/FbaB/LacD_aldolase"/>
</dbReference>
<proteinExistence type="inferred from homology"/>
<name>L0KAE1_HALHC</name>
<dbReference type="GO" id="GO:0009264">
    <property type="term" value="P:deoxyribonucleotide catabolic process"/>
    <property type="evidence" value="ECO:0007669"/>
    <property type="project" value="UniProtKB-UniRule"/>
</dbReference>
<dbReference type="eggNOG" id="COG0274">
    <property type="taxonomic scope" value="Bacteria"/>
</dbReference>
<dbReference type="SMART" id="SM01133">
    <property type="entry name" value="DeoC"/>
    <property type="match status" value="1"/>
</dbReference>
<dbReference type="GO" id="GO:0016052">
    <property type="term" value="P:carbohydrate catabolic process"/>
    <property type="evidence" value="ECO:0007669"/>
    <property type="project" value="TreeGrafter"/>
</dbReference>
<dbReference type="PANTHER" id="PTHR10889">
    <property type="entry name" value="DEOXYRIBOSE-PHOSPHATE ALDOLASE"/>
    <property type="match status" value="1"/>
</dbReference>
<evidence type="ECO:0000313" key="9">
    <source>
        <dbReference type="Proteomes" id="UP000010880"/>
    </source>
</evidence>
<dbReference type="InterPro" id="IPR011343">
    <property type="entry name" value="DeoC"/>
</dbReference>
<dbReference type="SUPFAM" id="SSF51569">
    <property type="entry name" value="Aldolase"/>
    <property type="match status" value="1"/>
</dbReference>
<dbReference type="OrthoDB" id="9778711at2"/>
<dbReference type="UniPathway" id="UPA00002">
    <property type="reaction ID" value="UER00468"/>
</dbReference>
<reference evidence="9" key="1">
    <citation type="submission" date="2012-02" db="EMBL/GenBank/DDBJ databases">
        <title>The complete genome of Halobacteroides halobius DSM 5150.</title>
        <authorList>
            <person name="Lucas S."/>
            <person name="Copeland A."/>
            <person name="Lapidus A."/>
            <person name="Glavina del Rio T."/>
            <person name="Dalin E."/>
            <person name="Tice H."/>
            <person name="Bruce D."/>
            <person name="Goodwin L."/>
            <person name="Pitluck S."/>
            <person name="Peters L."/>
            <person name="Mikhailova N."/>
            <person name="Gu W."/>
            <person name="Kyrpides N."/>
            <person name="Mavromatis K."/>
            <person name="Ivanova N."/>
            <person name="Brettin T."/>
            <person name="Detter J.C."/>
            <person name="Han C."/>
            <person name="Larimer F."/>
            <person name="Land M."/>
            <person name="Hauser L."/>
            <person name="Markowitz V."/>
            <person name="Cheng J.-F."/>
            <person name="Hugenholtz P."/>
            <person name="Woyke T."/>
            <person name="Wu D."/>
            <person name="Tindall B."/>
            <person name="Pomrenke H."/>
            <person name="Brambilla E."/>
            <person name="Klenk H.-P."/>
            <person name="Eisen J.A."/>
        </authorList>
    </citation>
    <scope>NUCLEOTIDE SEQUENCE [LARGE SCALE GENOMIC DNA]</scope>
    <source>
        <strain evidence="9">ATCC 35273 / DSM 5150 / MD-1</strain>
    </source>
</reference>
<feature type="active site" description="Proton donor/acceptor" evidence="7">
    <location>
        <position position="183"/>
    </location>
</feature>
<accession>L0KAE1</accession>
<dbReference type="Pfam" id="PF01791">
    <property type="entry name" value="DeoC"/>
    <property type="match status" value="1"/>
</dbReference>
<comment type="catalytic activity">
    <reaction evidence="5 7">
        <text>2-deoxy-D-ribose 5-phosphate = D-glyceraldehyde 3-phosphate + acetaldehyde</text>
        <dbReference type="Rhea" id="RHEA:12821"/>
        <dbReference type="ChEBI" id="CHEBI:15343"/>
        <dbReference type="ChEBI" id="CHEBI:59776"/>
        <dbReference type="ChEBI" id="CHEBI:62877"/>
        <dbReference type="EC" id="4.1.2.4"/>
    </reaction>
</comment>
<evidence type="ECO:0000256" key="5">
    <source>
        <dbReference type="ARBA" id="ARBA00048791"/>
    </source>
</evidence>
<keyword evidence="3 7" id="KW-0456">Lyase</keyword>
<evidence type="ECO:0000256" key="2">
    <source>
        <dbReference type="ARBA" id="ARBA00022490"/>
    </source>
</evidence>
<dbReference type="InterPro" id="IPR013785">
    <property type="entry name" value="Aldolase_TIM"/>
</dbReference>
<dbReference type="PANTHER" id="PTHR10889:SF1">
    <property type="entry name" value="DEOXYRIBOSE-PHOSPHATE ALDOLASE"/>
    <property type="match status" value="1"/>
</dbReference>
<dbReference type="HAMAP" id="MF_00114">
    <property type="entry name" value="DeoC_type1"/>
    <property type="match status" value="1"/>
</dbReference>
<dbReference type="PIRSF" id="PIRSF001357">
    <property type="entry name" value="DeoC"/>
    <property type="match status" value="1"/>
</dbReference>
<comment type="function">
    <text evidence="6 7">Catalyzes a reversible aldol reaction between acetaldehyde and D-glyceraldehyde 3-phosphate to generate 2-deoxy-D-ribose 5-phosphate.</text>
</comment>
<feature type="active site" description="Proton donor/acceptor" evidence="7">
    <location>
        <position position="92"/>
    </location>
</feature>
<dbReference type="CDD" id="cd00959">
    <property type="entry name" value="DeoC"/>
    <property type="match status" value="1"/>
</dbReference>
<protein>
    <recommendedName>
        <fullName evidence="7">Deoxyribose-phosphate aldolase</fullName>
        <shortName evidence="7">DERA</shortName>
        <ecNumber evidence="7">4.1.2.4</ecNumber>
    </recommendedName>
    <alternativeName>
        <fullName evidence="7">2-deoxy-D-ribose 5-phosphate aldolase</fullName>
    </alternativeName>
    <alternativeName>
        <fullName evidence="7">Phosphodeoxyriboaldolase</fullName>
        <shortName evidence="7">Deoxyriboaldolase</shortName>
    </alternativeName>
</protein>
<comment type="subcellular location">
    <subcellularLocation>
        <location evidence="7">Cytoplasm</location>
    </subcellularLocation>
</comment>
<dbReference type="GO" id="GO:0004139">
    <property type="term" value="F:deoxyribose-phosphate aldolase activity"/>
    <property type="evidence" value="ECO:0007669"/>
    <property type="project" value="UniProtKB-UniRule"/>
</dbReference>
<dbReference type="AlphaFoldDB" id="L0KAE1"/>
<comment type="pathway">
    <text evidence="7">Carbohydrate degradation; 2-deoxy-D-ribose 1-phosphate degradation; D-glyceraldehyde 3-phosphate and acetaldehyde from 2-deoxy-alpha-D-ribose 1-phosphate: step 2/2.</text>
</comment>
<dbReference type="GO" id="GO:0006018">
    <property type="term" value="P:2-deoxyribose 1-phosphate catabolic process"/>
    <property type="evidence" value="ECO:0007669"/>
    <property type="project" value="UniProtKB-UniRule"/>
</dbReference>
<dbReference type="Gene3D" id="3.20.20.70">
    <property type="entry name" value="Aldolase class I"/>
    <property type="match status" value="1"/>
</dbReference>
<dbReference type="EMBL" id="CP003359">
    <property type="protein sequence ID" value="AGB41510.1"/>
    <property type="molecule type" value="Genomic_DNA"/>
</dbReference>
<keyword evidence="2 7" id="KW-0963">Cytoplasm</keyword>
<dbReference type="KEGG" id="hhl:Halha_1572"/>
<dbReference type="InterPro" id="IPR028581">
    <property type="entry name" value="DeoC_typeI"/>
</dbReference>
<keyword evidence="9" id="KW-1185">Reference proteome</keyword>
<feature type="active site" description="Schiff-base intermediate with acetaldehyde" evidence="7">
    <location>
        <position position="154"/>
    </location>
</feature>
<keyword evidence="4 7" id="KW-0704">Schiff base</keyword>
<dbReference type="FunFam" id="3.20.20.70:FF:000044">
    <property type="entry name" value="Deoxyribose-phosphate aldolase"/>
    <property type="match status" value="1"/>
</dbReference>
<evidence type="ECO:0000256" key="4">
    <source>
        <dbReference type="ARBA" id="ARBA00023270"/>
    </source>
</evidence>
<dbReference type="GO" id="GO:0005737">
    <property type="term" value="C:cytoplasm"/>
    <property type="evidence" value="ECO:0007669"/>
    <property type="project" value="UniProtKB-SubCell"/>
</dbReference>
<dbReference type="NCBIfam" id="TIGR00126">
    <property type="entry name" value="deoC"/>
    <property type="match status" value="1"/>
</dbReference>
<dbReference type="HOGENOM" id="CLU_053595_0_1_9"/>
<evidence type="ECO:0000256" key="6">
    <source>
        <dbReference type="ARBA" id="ARBA00056337"/>
    </source>
</evidence>
<gene>
    <name evidence="7" type="primary">deoC</name>
    <name evidence="8" type="ordered locus">Halha_1572</name>
</gene>